<keyword evidence="1" id="KW-0812">Transmembrane</keyword>
<reference evidence="2" key="1">
    <citation type="submission" date="2021-01" db="EMBL/GenBank/DDBJ databases">
        <title>Whole genome shotgun sequence of Planosporangium mesophilum NBRC 109066.</title>
        <authorList>
            <person name="Komaki H."/>
            <person name="Tamura T."/>
        </authorList>
    </citation>
    <scope>NUCLEOTIDE SEQUENCE</scope>
    <source>
        <strain evidence="2">NBRC 109066</strain>
    </source>
</reference>
<dbReference type="InterPro" id="IPR000462">
    <property type="entry name" value="CDP-OH_P_trans"/>
</dbReference>
<feature type="transmembrane region" description="Helical" evidence="1">
    <location>
        <begin position="40"/>
        <end position="62"/>
    </location>
</feature>
<keyword evidence="1" id="KW-0472">Membrane</keyword>
<dbReference type="Pfam" id="PF01066">
    <property type="entry name" value="CDP-OH_P_transf"/>
    <property type="match status" value="1"/>
</dbReference>
<dbReference type="Proteomes" id="UP000599074">
    <property type="component" value="Unassembled WGS sequence"/>
</dbReference>
<feature type="transmembrane region" description="Helical" evidence="1">
    <location>
        <begin position="113"/>
        <end position="138"/>
    </location>
</feature>
<dbReference type="RefSeq" id="WP_168114973.1">
    <property type="nucleotide sequence ID" value="NZ_BOON01000015.1"/>
</dbReference>
<dbReference type="AlphaFoldDB" id="A0A8J3TAN1"/>
<dbReference type="EMBL" id="BOON01000015">
    <property type="protein sequence ID" value="GII22036.1"/>
    <property type="molecule type" value="Genomic_DNA"/>
</dbReference>
<comment type="caution">
    <text evidence="2">The sequence shown here is derived from an EMBL/GenBank/DDBJ whole genome shotgun (WGS) entry which is preliminary data.</text>
</comment>
<dbReference type="GO" id="GO:0008654">
    <property type="term" value="P:phospholipid biosynthetic process"/>
    <property type="evidence" value="ECO:0007669"/>
    <property type="project" value="InterPro"/>
</dbReference>
<sequence length="211" mass="21904">MKTWDEYALAWRELHGGYDPRTGSVFVRGWLRFAYTVARIAVRGGATPAVVTGVGVALSLGVPVAARLPLLAAALVALSAVADSVDGAVAVLTGRASRAGYVYDSLADRVSEACWLVALWLLGAPGWLLLCCGGLSWLHEYVRARAAVAGMSEVGVVTVAERPTRVIFAVAGLVVAAFAPPGAVTVVVGVWTVLAAVGLGQLLVAVRARLR</sequence>
<evidence type="ECO:0000313" key="2">
    <source>
        <dbReference type="EMBL" id="GII22036.1"/>
    </source>
</evidence>
<feature type="transmembrane region" description="Helical" evidence="1">
    <location>
        <begin position="68"/>
        <end position="92"/>
    </location>
</feature>
<dbReference type="InterPro" id="IPR043130">
    <property type="entry name" value="CDP-OH_PTrfase_TM_dom"/>
</dbReference>
<gene>
    <name evidence="2" type="ORF">Pme01_16330</name>
</gene>
<organism evidence="2 3">
    <name type="scientific">Planosporangium mesophilum</name>
    <dbReference type="NCBI Taxonomy" id="689768"/>
    <lineage>
        <taxon>Bacteria</taxon>
        <taxon>Bacillati</taxon>
        <taxon>Actinomycetota</taxon>
        <taxon>Actinomycetes</taxon>
        <taxon>Micromonosporales</taxon>
        <taxon>Micromonosporaceae</taxon>
        <taxon>Planosporangium</taxon>
    </lineage>
</organism>
<evidence type="ECO:0000256" key="1">
    <source>
        <dbReference type="SAM" id="Phobius"/>
    </source>
</evidence>
<evidence type="ECO:0000313" key="3">
    <source>
        <dbReference type="Proteomes" id="UP000599074"/>
    </source>
</evidence>
<evidence type="ECO:0008006" key="4">
    <source>
        <dbReference type="Google" id="ProtNLM"/>
    </source>
</evidence>
<dbReference type="Gene3D" id="1.20.120.1760">
    <property type="match status" value="1"/>
</dbReference>
<dbReference type="GO" id="GO:0016780">
    <property type="term" value="F:phosphotransferase activity, for other substituted phosphate groups"/>
    <property type="evidence" value="ECO:0007669"/>
    <property type="project" value="InterPro"/>
</dbReference>
<keyword evidence="3" id="KW-1185">Reference proteome</keyword>
<accession>A0A8J3TAN1</accession>
<name>A0A8J3TAN1_9ACTN</name>
<keyword evidence="1" id="KW-1133">Transmembrane helix</keyword>
<proteinExistence type="predicted"/>
<feature type="transmembrane region" description="Helical" evidence="1">
    <location>
        <begin position="183"/>
        <end position="206"/>
    </location>
</feature>
<protein>
    <recommendedName>
        <fullName evidence="4">CDP-alcohol phosphatidyltransferase family protein</fullName>
    </recommendedName>
</protein>
<dbReference type="GO" id="GO:0016020">
    <property type="term" value="C:membrane"/>
    <property type="evidence" value="ECO:0007669"/>
    <property type="project" value="InterPro"/>
</dbReference>